<dbReference type="EMBL" id="QGNW01000591">
    <property type="protein sequence ID" value="RVW67325.1"/>
    <property type="molecule type" value="Genomic_DNA"/>
</dbReference>
<sequence>MTSNSNPRFDELRWVIEIRRTLDEELEEDSEVP</sequence>
<gene>
    <name evidence="1" type="ORF">CK203_064998</name>
</gene>
<proteinExistence type="predicted"/>
<dbReference type="Proteomes" id="UP000288805">
    <property type="component" value="Unassembled WGS sequence"/>
</dbReference>
<comment type="caution">
    <text evidence="1">The sequence shown here is derived from an EMBL/GenBank/DDBJ whole genome shotgun (WGS) entry which is preliminary data.</text>
</comment>
<evidence type="ECO:0000313" key="2">
    <source>
        <dbReference type="Proteomes" id="UP000288805"/>
    </source>
</evidence>
<accession>A0A438G549</accession>
<organism evidence="1 2">
    <name type="scientific">Vitis vinifera</name>
    <name type="common">Grape</name>
    <dbReference type="NCBI Taxonomy" id="29760"/>
    <lineage>
        <taxon>Eukaryota</taxon>
        <taxon>Viridiplantae</taxon>
        <taxon>Streptophyta</taxon>
        <taxon>Embryophyta</taxon>
        <taxon>Tracheophyta</taxon>
        <taxon>Spermatophyta</taxon>
        <taxon>Magnoliopsida</taxon>
        <taxon>eudicotyledons</taxon>
        <taxon>Gunneridae</taxon>
        <taxon>Pentapetalae</taxon>
        <taxon>rosids</taxon>
        <taxon>Vitales</taxon>
        <taxon>Vitaceae</taxon>
        <taxon>Viteae</taxon>
        <taxon>Vitis</taxon>
    </lineage>
</organism>
<dbReference type="AlphaFoldDB" id="A0A438G549"/>
<name>A0A438G549_VITVI</name>
<protein>
    <submittedName>
        <fullName evidence="1">Uncharacterized protein</fullName>
    </submittedName>
</protein>
<evidence type="ECO:0000313" key="1">
    <source>
        <dbReference type="EMBL" id="RVW67325.1"/>
    </source>
</evidence>
<reference evidence="1 2" key="1">
    <citation type="journal article" date="2018" name="PLoS Genet.">
        <title>Population sequencing reveals clonal diversity and ancestral inbreeding in the grapevine cultivar Chardonnay.</title>
        <authorList>
            <person name="Roach M.J."/>
            <person name="Johnson D.L."/>
            <person name="Bohlmann J."/>
            <person name="van Vuuren H.J."/>
            <person name="Jones S.J."/>
            <person name="Pretorius I.S."/>
            <person name="Schmidt S.A."/>
            <person name="Borneman A.R."/>
        </authorList>
    </citation>
    <scope>NUCLEOTIDE SEQUENCE [LARGE SCALE GENOMIC DNA]</scope>
    <source>
        <strain evidence="2">cv. Chardonnay</strain>
        <tissue evidence="1">Leaf</tissue>
    </source>
</reference>